<dbReference type="PANTHER" id="PTHR43096">
    <property type="entry name" value="DNAJ HOMOLOG 1, MITOCHONDRIAL-RELATED"/>
    <property type="match status" value="1"/>
</dbReference>
<dbReference type="GO" id="GO:0008270">
    <property type="term" value="F:zinc ion binding"/>
    <property type="evidence" value="ECO:0007669"/>
    <property type="project" value="UniProtKB-UniRule"/>
</dbReference>
<dbReference type="RefSeq" id="WP_132325442.1">
    <property type="nucleotide sequence ID" value="NZ_FWZT01000033.1"/>
</dbReference>
<keyword evidence="7 11" id="KW-0143">Chaperone</keyword>
<sequence>MEKRDYYEVLGVSRGSSGQDIKKAYRKQALKYHPDRNPDNREAEEKFKEASEAYEVLSDDEKRKVYDAYGHAGLSGQGFEGFSDVGDIFSSFGSIFEDFFGFSGAGGGGRTRARKGADMRYDLVLEFEEAAFGVEKNIEYNREVVCGSCNGSKAEPGGKKTCPTCGGAGQVRRTQGFFSVAAACPTCHGEGEIISNPCKACKGRGKTVESKKVSVKIPPGVDQGVRLRVAGEGQGGSRGGPNGDLFVFLQVKDSEYFERDGSDLIFNADVSMTQAALGCKIKVPTLGGDPVEIEVPAGVQHGHRLTVAGEGIPRLRGVGRGDLYVDLGIRIPTKLNKEQKELLARLAEISGEAAGGKEGGFFNKLFGD</sequence>
<organism evidence="15 16">
    <name type="scientific">Pseudobacteriovorax antillogorgiicola</name>
    <dbReference type="NCBI Taxonomy" id="1513793"/>
    <lineage>
        <taxon>Bacteria</taxon>
        <taxon>Pseudomonadati</taxon>
        <taxon>Bdellovibrionota</taxon>
        <taxon>Oligoflexia</taxon>
        <taxon>Oligoflexales</taxon>
        <taxon>Pseudobacteriovoracaceae</taxon>
        <taxon>Pseudobacteriovorax</taxon>
    </lineage>
</organism>
<dbReference type="STRING" id="1513793.SAMN06296036_13364"/>
<evidence type="ECO:0000256" key="1">
    <source>
        <dbReference type="ARBA" id="ARBA00022705"/>
    </source>
</evidence>
<name>A0A1Y6CU27_9BACT</name>
<evidence type="ECO:0000313" key="16">
    <source>
        <dbReference type="Proteomes" id="UP000192907"/>
    </source>
</evidence>
<dbReference type="FunFam" id="1.10.287.110:FF:000034">
    <property type="entry name" value="Chaperone protein DnaJ"/>
    <property type="match status" value="1"/>
</dbReference>
<feature type="binding site" evidence="11">
    <location>
        <position position="162"/>
    </location>
    <ligand>
        <name>Zn(2+)</name>
        <dbReference type="ChEBI" id="CHEBI:29105"/>
        <label>2</label>
    </ligand>
</feature>
<dbReference type="InterPro" id="IPR008971">
    <property type="entry name" value="HSP40/DnaJ_pept-bd"/>
</dbReference>
<dbReference type="Gene3D" id="1.10.287.110">
    <property type="entry name" value="DnaJ domain"/>
    <property type="match status" value="1"/>
</dbReference>
<evidence type="ECO:0000256" key="7">
    <source>
        <dbReference type="ARBA" id="ARBA00023186"/>
    </source>
</evidence>
<evidence type="ECO:0000259" key="13">
    <source>
        <dbReference type="PROSITE" id="PS50076"/>
    </source>
</evidence>
<dbReference type="AlphaFoldDB" id="A0A1Y6CU27"/>
<dbReference type="GO" id="GO:0005524">
    <property type="term" value="F:ATP binding"/>
    <property type="evidence" value="ECO:0007669"/>
    <property type="project" value="InterPro"/>
</dbReference>
<dbReference type="PANTHER" id="PTHR43096:SF10">
    <property type="entry name" value="CHAPERONE PROTEIN DNAJ A6, CHLOROPLASTIC"/>
    <property type="match status" value="1"/>
</dbReference>
<comment type="similarity">
    <text evidence="9 11">Belongs to the DnaJ family.</text>
</comment>
<evidence type="ECO:0000256" key="10">
    <source>
        <dbReference type="ARBA" id="ARBA00067609"/>
    </source>
</evidence>
<dbReference type="SUPFAM" id="SSF49493">
    <property type="entry name" value="HSP40/DnaJ peptide-binding domain"/>
    <property type="match status" value="2"/>
</dbReference>
<keyword evidence="11" id="KW-0963">Cytoplasm</keyword>
<dbReference type="GO" id="GO:0006260">
    <property type="term" value="P:DNA replication"/>
    <property type="evidence" value="ECO:0007669"/>
    <property type="project" value="UniProtKB-KW"/>
</dbReference>
<accession>A0A1Y6CU27</accession>
<dbReference type="NCBIfam" id="NF008035">
    <property type="entry name" value="PRK10767.1"/>
    <property type="match status" value="1"/>
</dbReference>
<dbReference type="GO" id="GO:0005737">
    <property type="term" value="C:cytoplasm"/>
    <property type="evidence" value="ECO:0007669"/>
    <property type="project" value="UniProtKB-SubCell"/>
</dbReference>
<dbReference type="PROSITE" id="PS00636">
    <property type="entry name" value="DNAJ_1"/>
    <property type="match status" value="1"/>
</dbReference>
<keyword evidence="5 11" id="KW-0862">Zinc</keyword>
<dbReference type="GO" id="GO:0051082">
    <property type="term" value="F:unfolded protein binding"/>
    <property type="evidence" value="ECO:0007669"/>
    <property type="project" value="UniProtKB-UniRule"/>
</dbReference>
<dbReference type="FunFam" id="2.60.260.20:FF:000005">
    <property type="entry name" value="Chaperone protein dnaJ 1, mitochondrial"/>
    <property type="match status" value="1"/>
</dbReference>
<dbReference type="EMBL" id="FWZT01000033">
    <property type="protein sequence ID" value="SMF79387.1"/>
    <property type="molecule type" value="Genomic_DNA"/>
</dbReference>
<keyword evidence="6 11" id="KW-0346">Stress response</keyword>
<dbReference type="InterPro" id="IPR018253">
    <property type="entry name" value="DnaJ_domain_CS"/>
</dbReference>
<feature type="binding site" evidence="11">
    <location>
        <position position="149"/>
    </location>
    <ligand>
        <name>Zn(2+)</name>
        <dbReference type="ChEBI" id="CHEBI:29105"/>
        <label>1</label>
    </ligand>
</feature>
<protein>
    <recommendedName>
        <fullName evidence="10 11">Chaperone protein DnaJ</fullName>
    </recommendedName>
</protein>
<comment type="subcellular location">
    <subcellularLocation>
        <location evidence="11">Cytoplasm</location>
    </subcellularLocation>
</comment>
<evidence type="ECO:0000313" key="15">
    <source>
        <dbReference type="EMBL" id="SMF79387.1"/>
    </source>
</evidence>
<evidence type="ECO:0000256" key="4">
    <source>
        <dbReference type="ARBA" id="ARBA00022771"/>
    </source>
</evidence>
<feature type="domain" description="CR-type" evidence="14">
    <location>
        <begin position="133"/>
        <end position="210"/>
    </location>
</feature>
<dbReference type="InterPro" id="IPR002939">
    <property type="entry name" value="DnaJ_C"/>
</dbReference>
<feature type="binding site" evidence="11">
    <location>
        <position position="146"/>
    </location>
    <ligand>
        <name>Zn(2+)</name>
        <dbReference type="ChEBI" id="CHEBI:29105"/>
        <label>1</label>
    </ligand>
</feature>
<reference evidence="16" key="1">
    <citation type="submission" date="2017-04" db="EMBL/GenBank/DDBJ databases">
        <authorList>
            <person name="Varghese N."/>
            <person name="Submissions S."/>
        </authorList>
    </citation>
    <scope>NUCLEOTIDE SEQUENCE [LARGE SCALE GENOMIC DNA]</scope>
    <source>
        <strain evidence="16">RKEM611</strain>
    </source>
</reference>
<dbReference type="PROSITE" id="PS51188">
    <property type="entry name" value="ZF_CR"/>
    <property type="match status" value="1"/>
</dbReference>
<evidence type="ECO:0000256" key="6">
    <source>
        <dbReference type="ARBA" id="ARBA00023016"/>
    </source>
</evidence>
<dbReference type="GO" id="GO:0009408">
    <property type="term" value="P:response to heat"/>
    <property type="evidence" value="ECO:0007669"/>
    <property type="project" value="InterPro"/>
</dbReference>
<dbReference type="CDD" id="cd10747">
    <property type="entry name" value="DnaJ_C"/>
    <property type="match status" value="1"/>
</dbReference>
<comment type="caution">
    <text evidence="11">Lacks conserved residue(s) required for the propagation of feature annotation.</text>
</comment>
<dbReference type="SUPFAM" id="SSF57938">
    <property type="entry name" value="DnaJ/Hsp40 cysteine-rich domain"/>
    <property type="match status" value="1"/>
</dbReference>
<evidence type="ECO:0000256" key="2">
    <source>
        <dbReference type="ARBA" id="ARBA00022723"/>
    </source>
</evidence>
<comment type="function">
    <text evidence="8 11">Participates actively in the response to hyperosmotic and heat shock by preventing the aggregation of stress-denatured proteins and by disaggregating proteins, also in an autonomous, DnaK-independent fashion. Unfolded proteins bind initially to DnaJ; upon interaction with the DnaJ-bound protein, DnaK hydrolyzes its bound ATP, resulting in the formation of a stable complex. GrpE releases ADP from DnaK; ATP binding to DnaK triggers the release of the substrate protein, thus completing the reaction cycle. Several rounds of ATP-dependent interactions between DnaJ, DnaK and GrpE are required for fully efficient folding. Also involved, together with DnaK and GrpE, in the DNA replication of plasmids through activation of initiation proteins.</text>
</comment>
<dbReference type="NCBIfam" id="TIGR02349">
    <property type="entry name" value="DnaJ_bact"/>
    <property type="match status" value="1"/>
</dbReference>
<dbReference type="Pfam" id="PF01556">
    <property type="entry name" value="DnaJ_C"/>
    <property type="match status" value="1"/>
</dbReference>
<dbReference type="FunFam" id="2.10.230.10:FF:000002">
    <property type="entry name" value="Molecular chaperone DnaJ"/>
    <property type="match status" value="1"/>
</dbReference>
<feature type="binding site" evidence="11">
    <location>
        <position position="198"/>
    </location>
    <ligand>
        <name>Zn(2+)</name>
        <dbReference type="ChEBI" id="CHEBI:29105"/>
        <label>1</label>
    </ligand>
</feature>
<gene>
    <name evidence="11" type="primary">dnaJ</name>
    <name evidence="15" type="ORF">SAMN06296036_13364</name>
</gene>
<proteinExistence type="inferred from homology"/>
<dbReference type="HAMAP" id="MF_01152">
    <property type="entry name" value="DnaJ"/>
    <property type="match status" value="1"/>
</dbReference>
<evidence type="ECO:0000256" key="5">
    <source>
        <dbReference type="ARBA" id="ARBA00022833"/>
    </source>
</evidence>
<comment type="domain">
    <text evidence="11">The J domain is necessary and sufficient to stimulate DnaK ATPase activity. Zinc center 1 plays an important role in the autonomous, DnaK-independent chaperone activity of DnaJ. Zinc center 2 is essential for interaction with DnaK and for DnaJ activity.</text>
</comment>
<evidence type="ECO:0000256" key="3">
    <source>
        <dbReference type="ARBA" id="ARBA00022737"/>
    </source>
</evidence>
<dbReference type="CDD" id="cd06257">
    <property type="entry name" value="DnaJ"/>
    <property type="match status" value="1"/>
</dbReference>
<feature type="binding site" evidence="11">
    <location>
        <position position="165"/>
    </location>
    <ligand>
        <name>Zn(2+)</name>
        <dbReference type="ChEBI" id="CHEBI:29105"/>
        <label>2</label>
    </ligand>
</feature>
<feature type="binding site" evidence="11">
    <location>
        <position position="187"/>
    </location>
    <ligand>
        <name>Zn(2+)</name>
        <dbReference type="ChEBI" id="CHEBI:29105"/>
        <label>2</label>
    </ligand>
</feature>
<keyword evidence="16" id="KW-1185">Reference proteome</keyword>
<evidence type="ECO:0000256" key="9">
    <source>
        <dbReference type="ARBA" id="ARBA00061004"/>
    </source>
</evidence>
<dbReference type="GO" id="GO:0042026">
    <property type="term" value="P:protein refolding"/>
    <property type="evidence" value="ECO:0007669"/>
    <property type="project" value="TreeGrafter"/>
</dbReference>
<comment type="subunit">
    <text evidence="11">Homodimer.</text>
</comment>
<evidence type="ECO:0000256" key="11">
    <source>
        <dbReference type="HAMAP-Rule" id="MF_01152"/>
    </source>
</evidence>
<feature type="binding site" evidence="11">
    <location>
        <position position="184"/>
    </location>
    <ligand>
        <name>Zn(2+)</name>
        <dbReference type="ChEBI" id="CHEBI:29105"/>
        <label>2</label>
    </ligand>
</feature>
<feature type="domain" description="J" evidence="13">
    <location>
        <begin position="5"/>
        <end position="70"/>
    </location>
</feature>
<dbReference type="PROSITE" id="PS50076">
    <property type="entry name" value="DNAJ_2"/>
    <property type="match status" value="1"/>
</dbReference>
<dbReference type="Pfam" id="PF00226">
    <property type="entry name" value="DnaJ"/>
    <property type="match status" value="1"/>
</dbReference>
<feature type="binding site" evidence="11">
    <location>
        <position position="201"/>
    </location>
    <ligand>
        <name>Zn(2+)</name>
        <dbReference type="ChEBI" id="CHEBI:29105"/>
        <label>1</label>
    </ligand>
</feature>
<evidence type="ECO:0000256" key="8">
    <source>
        <dbReference type="ARBA" id="ARBA00053423"/>
    </source>
</evidence>
<dbReference type="CDD" id="cd10719">
    <property type="entry name" value="DnaJ_zf"/>
    <property type="match status" value="1"/>
</dbReference>
<keyword evidence="4 11" id="KW-0863">Zinc-finger</keyword>
<dbReference type="InterPro" id="IPR001623">
    <property type="entry name" value="DnaJ_domain"/>
</dbReference>
<dbReference type="InterPro" id="IPR012724">
    <property type="entry name" value="DnaJ"/>
</dbReference>
<dbReference type="GO" id="GO:0031072">
    <property type="term" value="F:heat shock protein binding"/>
    <property type="evidence" value="ECO:0007669"/>
    <property type="project" value="InterPro"/>
</dbReference>
<dbReference type="Pfam" id="PF00684">
    <property type="entry name" value="DnaJ_CXXCXGXG"/>
    <property type="match status" value="1"/>
</dbReference>
<keyword evidence="3 11" id="KW-0677">Repeat</keyword>
<dbReference type="InterPro" id="IPR036869">
    <property type="entry name" value="J_dom_sf"/>
</dbReference>
<dbReference type="Gene3D" id="2.60.260.20">
    <property type="entry name" value="Urease metallochaperone UreE, N-terminal domain"/>
    <property type="match status" value="2"/>
</dbReference>
<dbReference type="InterPro" id="IPR001305">
    <property type="entry name" value="HSP_DnaJ_Cys-rich_dom"/>
</dbReference>
<dbReference type="InterPro" id="IPR036410">
    <property type="entry name" value="HSP_DnaJ_Cys-rich_dom_sf"/>
</dbReference>
<dbReference type="Gene3D" id="2.10.230.10">
    <property type="entry name" value="Heat shock protein DnaJ, cysteine-rich domain"/>
    <property type="match status" value="1"/>
</dbReference>
<dbReference type="SUPFAM" id="SSF46565">
    <property type="entry name" value="Chaperone J-domain"/>
    <property type="match status" value="1"/>
</dbReference>
<dbReference type="OrthoDB" id="5289347at2"/>
<keyword evidence="2 11" id="KW-0479">Metal-binding</keyword>
<evidence type="ECO:0000256" key="12">
    <source>
        <dbReference type="PROSITE-ProRule" id="PRU00546"/>
    </source>
</evidence>
<dbReference type="Proteomes" id="UP000192907">
    <property type="component" value="Unassembled WGS sequence"/>
</dbReference>
<comment type="cofactor">
    <cofactor evidence="11">
        <name>Zn(2+)</name>
        <dbReference type="ChEBI" id="CHEBI:29105"/>
    </cofactor>
    <text evidence="11">Binds 2 Zn(2+) ions per monomer.</text>
</comment>
<dbReference type="SMART" id="SM00271">
    <property type="entry name" value="DnaJ"/>
    <property type="match status" value="1"/>
</dbReference>
<feature type="zinc finger region" description="CR-type" evidence="12">
    <location>
        <begin position="133"/>
        <end position="210"/>
    </location>
</feature>
<keyword evidence="1 11" id="KW-0235">DNA replication</keyword>
<dbReference type="PRINTS" id="PR00625">
    <property type="entry name" value="JDOMAIN"/>
</dbReference>
<evidence type="ECO:0000259" key="14">
    <source>
        <dbReference type="PROSITE" id="PS51188"/>
    </source>
</evidence>